<dbReference type="AlphaFoldDB" id="A0A1F6D9K0"/>
<comment type="caution">
    <text evidence="2">The sequence shown here is derived from an EMBL/GenBank/DDBJ whole genome shotgun (WGS) entry which is preliminary data.</text>
</comment>
<protein>
    <submittedName>
        <fullName evidence="2">Uncharacterized protein</fullName>
    </submittedName>
</protein>
<keyword evidence="1" id="KW-0812">Transmembrane</keyword>
<keyword evidence="1" id="KW-1133">Transmembrane helix</keyword>
<reference evidence="2 3" key="1">
    <citation type="journal article" date="2016" name="Nat. Commun.">
        <title>Thousands of microbial genomes shed light on interconnected biogeochemical processes in an aquifer system.</title>
        <authorList>
            <person name="Anantharaman K."/>
            <person name="Brown C.T."/>
            <person name="Hug L.A."/>
            <person name="Sharon I."/>
            <person name="Castelle C.J."/>
            <person name="Probst A.J."/>
            <person name="Thomas B.C."/>
            <person name="Singh A."/>
            <person name="Wilkins M.J."/>
            <person name="Karaoz U."/>
            <person name="Brodie E.L."/>
            <person name="Williams K.H."/>
            <person name="Hubbard S.S."/>
            <person name="Banfield J.F."/>
        </authorList>
    </citation>
    <scope>NUCLEOTIDE SEQUENCE [LARGE SCALE GENOMIC DNA]</scope>
</reference>
<gene>
    <name evidence="2" type="ORF">A2853_01220</name>
</gene>
<evidence type="ECO:0000313" key="3">
    <source>
        <dbReference type="Proteomes" id="UP000177958"/>
    </source>
</evidence>
<organism evidence="2 3">
    <name type="scientific">Candidatus Kaiserbacteria bacterium RIFCSPHIGHO2_01_FULL_55_17</name>
    <dbReference type="NCBI Taxonomy" id="1798484"/>
    <lineage>
        <taxon>Bacteria</taxon>
        <taxon>Candidatus Kaiseribacteriota</taxon>
    </lineage>
</organism>
<dbReference type="EMBL" id="MFKX01000006">
    <property type="protein sequence ID" value="OGG58119.1"/>
    <property type="molecule type" value="Genomic_DNA"/>
</dbReference>
<evidence type="ECO:0000256" key="1">
    <source>
        <dbReference type="SAM" id="Phobius"/>
    </source>
</evidence>
<feature type="transmembrane region" description="Helical" evidence="1">
    <location>
        <begin position="6"/>
        <end position="23"/>
    </location>
</feature>
<keyword evidence="1" id="KW-0472">Membrane</keyword>
<evidence type="ECO:0000313" key="2">
    <source>
        <dbReference type="EMBL" id="OGG58119.1"/>
    </source>
</evidence>
<accession>A0A1F6D9K0</accession>
<dbReference type="Proteomes" id="UP000177958">
    <property type="component" value="Unassembled WGS sequence"/>
</dbReference>
<sequence>MWVIGIIITGFVPLSFMLGLWVGRRECASGRAAQRVLSVNRGIYGTFSKTGYTTEKGFGLLGADSLGKAVEQLLRSDSGVIHLHATDKETGVRRYVGVSKSKTGLTVRV</sequence>
<proteinExistence type="predicted"/>
<name>A0A1F6D9K0_9BACT</name>